<comment type="caution">
    <text evidence="1">The sequence shown here is derived from an EMBL/GenBank/DDBJ whole genome shotgun (WGS) entry which is preliminary data.</text>
</comment>
<gene>
    <name evidence="1" type="ORF">VO03_17385</name>
</gene>
<dbReference type="PANTHER" id="PTHR38605:SF1">
    <property type="entry name" value="ATPASE"/>
    <property type="match status" value="1"/>
</dbReference>
<organism evidence="1">
    <name type="scientific">Salmonella hadar</name>
    <dbReference type="NCBI Taxonomy" id="149385"/>
    <lineage>
        <taxon>Bacteria</taxon>
        <taxon>Pseudomonadati</taxon>
        <taxon>Pseudomonadota</taxon>
        <taxon>Gammaproteobacteria</taxon>
        <taxon>Enterobacterales</taxon>
        <taxon>Enterobacteriaceae</taxon>
        <taxon>Salmonella</taxon>
    </lineage>
</organism>
<dbReference type="PANTHER" id="PTHR38605">
    <property type="entry name" value="ATPASE-RELATED"/>
    <property type="match status" value="1"/>
</dbReference>
<proteinExistence type="predicted"/>
<reference evidence="1" key="1">
    <citation type="submission" date="2018-07" db="EMBL/GenBank/DDBJ databases">
        <authorList>
            <consortium name="GenomeTrakr network: Whole genome sequencing for foodborne pathogen traceback"/>
        </authorList>
    </citation>
    <scope>NUCLEOTIDE SEQUENCE</scope>
    <source>
        <strain evidence="1">NY-N11240</strain>
    </source>
</reference>
<accession>A0A5V9PF97</accession>
<name>A0A5V9PF97_SALHA</name>
<evidence type="ECO:0000313" key="1">
    <source>
        <dbReference type="EMBL" id="EBV6844955.1"/>
    </source>
</evidence>
<dbReference type="Pfam" id="PF04317">
    <property type="entry name" value="DUF463"/>
    <property type="match status" value="1"/>
</dbReference>
<sequence>MSMKRLKTELNALVNRGVDRHLRLAVTGLSRSGKTAFITAMVNQLLNVHAGARLPLLSAVREERLLGVKRVPQRDFGIPRFTYDEGILQLYGNPPAWPTPTRGVSEIRLALRYRSNDSLLRHFKDTSTLYLEIVDYPGEWLLDLPMLAQDYLSW</sequence>
<dbReference type="InterPro" id="IPR027417">
    <property type="entry name" value="P-loop_NTPase"/>
</dbReference>
<dbReference type="EMBL" id="AAHGAK010000023">
    <property type="protein sequence ID" value="EBV6844955.1"/>
    <property type="molecule type" value="Genomic_DNA"/>
</dbReference>
<dbReference type="InterPro" id="IPR007413">
    <property type="entry name" value="YcjX-like"/>
</dbReference>
<dbReference type="AlphaFoldDB" id="A0A5V9PF97"/>
<feature type="non-terminal residue" evidence="1">
    <location>
        <position position="154"/>
    </location>
</feature>
<dbReference type="SUPFAM" id="SSF52540">
    <property type="entry name" value="P-loop containing nucleoside triphosphate hydrolases"/>
    <property type="match status" value="1"/>
</dbReference>
<protein>
    <submittedName>
        <fullName evidence="1">YcjX family protein</fullName>
    </submittedName>
</protein>